<dbReference type="Ensembl" id="ENSPNAT00000075662.1">
    <property type="protein sequence ID" value="ENSPNAP00000068359.1"/>
    <property type="gene ID" value="ENSPNAG00000035110.1"/>
</dbReference>
<reference evidence="3" key="3">
    <citation type="submission" date="2025-09" db="UniProtKB">
        <authorList>
            <consortium name="Ensembl"/>
        </authorList>
    </citation>
    <scope>IDENTIFICATION</scope>
</reference>
<name>A0AAR2L0U6_PYGNA</name>
<evidence type="ECO:0008006" key="5">
    <source>
        <dbReference type="Google" id="ProtNLM"/>
    </source>
</evidence>
<protein>
    <recommendedName>
        <fullName evidence="5">Neurensin 1-like</fullName>
    </recommendedName>
</protein>
<evidence type="ECO:0000256" key="2">
    <source>
        <dbReference type="SAM" id="Phobius"/>
    </source>
</evidence>
<feature type="compositionally biased region" description="Polar residues" evidence="1">
    <location>
        <begin position="171"/>
        <end position="180"/>
    </location>
</feature>
<feature type="transmembrane region" description="Helical" evidence="2">
    <location>
        <begin position="67"/>
        <end position="89"/>
    </location>
</feature>
<evidence type="ECO:0000313" key="4">
    <source>
        <dbReference type="Proteomes" id="UP001501920"/>
    </source>
</evidence>
<reference evidence="3" key="2">
    <citation type="submission" date="2025-08" db="UniProtKB">
        <authorList>
            <consortium name="Ensembl"/>
        </authorList>
    </citation>
    <scope>IDENTIFICATION</scope>
</reference>
<feature type="compositionally biased region" description="Basic and acidic residues" evidence="1">
    <location>
        <begin position="146"/>
        <end position="163"/>
    </location>
</feature>
<sequence length="206" mass="21487">MASCSEVCGSERSARFKSMAGSGCHGFGVRSYLHHFYEECTASMWDQEDAQSQATSPQWWSSGLCKVSLAFGAVVLAVGLVVLTVGFAVPSRIEAFGEGELLFVDRQAVQYNQGLHMCVQAGTGMLSLGGLLMAAGLLVSAFSRPAGREGEHSPQTIGRERKGGSGGQIGTNGRSNTSLVTKAPSPAAGDGAVPVSLSKLKSEIAW</sequence>
<evidence type="ECO:0000256" key="1">
    <source>
        <dbReference type="SAM" id="MobiDB-lite"/>
    </source>
</evidence>
<keyword evidence="2" id="KW-1133">Transmembrane helix</keyword>
<accession>A0AAR2L0U6</accession>
<dbReference type="InterPro" id="IPR024883">
    <property type="entry name" value="Neurensin"/>
</dbReference>
<dbReference type="Proteomes" id="UP001501920">
    <property type="component" value="Chromosome 27"/>
</dbReference>
<organism evidence="3 4">
    <name type="scientific">Pygocentrus nattereri</name>
    <name type="common">Red-bellied piranha</name>
    <dbReference type="NCBI Taxonomy" id="42514"/>
    <lineage>
        <taxon>Eukaryota</taxon>
        <taxon>Metazoa</taxon>
        <taxon>Chordata</taxon>
        <taxon>Craniata</taxon>
        <taxon>Vertebrata</taxon>
        <taxon>Euteleostomi</taxon>
        <taxon>Actinopterygii</taxon>
        <taxon>Neopterygii</taxon>
        <taxon>Teleostei</taxon>
        <taxon>Ostariophysi</taxon>
        <taxon>Characiformes</taxon>
        <taxon>Characoidei</taxon>
        <taxon>Pygocentrus</taxon>
    </lineage>
</organism>
<keyword evidence="2" id="KW-0472">Membrane</keyword>
<dbReference type="AlphaFoldDB" id="A0AAR2L0U6"/>
<dbReference type="GO" id="GO:0007399">
    <property type="term" value="P:nervous system development"/>
    <property type="evidence" value="ECO:0007669"/>
    <property type="project" value="TreeGrafter"/>
</dbReference>
<dbReference type="GO" id="GO:0043025">
    <property type="term" value="C:neuronal cell body"/>
    <property type="evidence" value="ECO:0007669"/>
    <property type="project" value="TreeGrafter"/>
</dbReference>
<dbReference type="GeneTree" id="ENSGT00530000063877"/>
<feature type="transmembrane region" description="Helical" evidence="2">
    <location>
        <begin position="121"/>
        <end position="142"/>
    </location>
</feature>
<dbReference type="Pfam" id="PF14927">
    <property type="entry name" value="Neurensin"/>
    <property type="match status" value="1"/>
</dbReference>
<evidence type="ECO:0000313" key="3">
    <source>
        <dbReference type="Ensembl" id="ENSPNAP00000068359.1"/>
    </source>
</evidence>
<dbReference type="GO" id="GO:0043005">
    <property type="term" value="C:neuron projection"/>
    <property type="evidence" value="ECO:0007669"/>
    <property type="project" value="TreeGrafter"/>
</dbReference>
<dbReference type="GO" id="GO:0030133">
    <property type="term" value="C:transport vesicle"/>
    <property type="evidence" value="ECO:0007669"/>
    <property type="project" value="InterPro"/>
</dbReference>
<dbReference type="PANTHER" id="PTHR14796:SF3">
    <property type="entry name" value="NEURENSIN 1-LIKE-RELATED"/>
    <property type="match status" value="1"/>
</dbReference>
<keyword evidence="2" id="KW-0812">Transmembrane</keyword>
<feature type="region of interest" description="Disordered" evidence="1">
    <location>
        <begin position="145"/>
        <end position="192"/>
    </location>
</feature>
<reference evidence="3 4" key="1">
    <citation type="submission" date="2020-10" db="EMBL/GenBank/DDBJ databases">
        <title>Pygocentrus nattereri (red-bellied piranha) genome, fPygNat1, primary haplotype.</title>
        <authorList>
            <person name="Myers G."/>
            <person name="Meyer A."/>
            <person name="Karagic N."/>
            <person name="Pippel M."/>
            <person name="Winkler S."/>
            <person name="Tracey A."/>
            <person name="Wood J."/>
            <person name="Formenti G."/>
            <person name="Howe K."/>
            <person name="Fedrigo O."/>
            <person name="Jarvis E.D."/>
        </authorList>
    </citation>
    <scope>NUCLEOTIDE SEQUENCE [LARGE SCALE GENOMIC DNA]</scope>
</reference>
<keyword evidence="4" id="KW-1185">Reference proteome</keyword>
<proteinExistence type="predicted"/>
<dbReference type="PANTHER" id="PTHR14796">
    <property type="entry name" value="NEURENSIN 1-RELATED"/>
    <property type="match status" value="1"/>
</dbReference>